<name>A0A8J6AYZ2_9EUKA</name>
<dbReference type="SUPFAM" id="SSF48371">
    <property type="entry name" value="ARM repeat"/>
    <property type="match status" value="1"/>
</dbReference>
<accession>A0A8J6AYZ2</accession>
<gene>
    <name evidence="2" type="ORF">J8273_6876</name>
</gene>
<protein>
    <submittedName>
        <fullName evidence="2">Uncharacterized protein</fullName>
    </submittedName>
</protein>
<dbReference type="Gene3D" id="1.25.10.10">
    <property type="entry name" value="Leucine-rich Repeat Variant"/>
    <property type="match status" value="1"/>
</dbReference>
<dbReference type="Proteomes" id="UP000717585">
    <property type="component" value="Unassembled WGS sequence"/>
</dbReference>
<evidence type="ECO:0000256" key="1">
    <source>
        <dbReference type="SAM" id="MobiDB-lite"/>
    </source>
</evidence>
<organism evidence="2 3">
    <name type="scientific">Carpediemonas membranifera</name>
    <dbReference type="NCBI Taxonomy" id="201153"/>
    <lineage>
        <taxon>Eukaryota</taxon>
        <taxon>Metamonada</taxon>
        <taxon>Carpediemonas-like organisms</taxon>
        <taxon>Carpediemonas</taxon>
    </lineage>
</organism>
<dbReference type="InterPro" id="IPR011989">
    <property type="entry name" value="ARM-like"/>
</dbReference>
<evidence type="ECO:0000313" key="2">
    <source>
        <dbReference type="EMBL" id="KAG9391863.1"/>
    </source>
</evidence>
<feature type="region of interest" description="Disordered" evidence="1">
    <location>
        <begin position="129"/>
        <end position="362"/>
    </location>
</feature>
<feature type="compositionally biased region" description="Pro residues" evidence="1">
    <location>
        <begin position="132"/>
        <end position="143"/>
    </location>
</feature>
<dbReference type="EMBL" id="JAHDYR010000048">
    <property type="protein sequence ID" value="KAG9391863.1"/>
    <property type="molecule type" value="Genomic_DNA"/>
</dbReference>
<reference evidence="2" key="1">
    <citation type="submission" date="2021-05" db="EMBL/GenBank/DDBJ databases">
        <title>A free-living protist that lacks canonical eukaryotic 1 DNA replication and segregation systems.</title>
        <authorList>
            <person name="Salas-Leiva D.E."/>
            <person name="Tromer E.C."/>
            <person name="Curtis B.A."/>
            <person name="Jerlstrom-Hultqvist J."/>
            <person name="Kolisko M."/>
            <person name="Yi Z."/>
            <person name="Salas-Leiva J.S."/>
            <person name="Gallot-Lavallee L."/>
            <person name="Kops G.J.P.L."/>
            <person name="Archibald J.M."/>
            <person name="Simpson A.G.B."/>
            <person name="Roger A.J."/>
        </authorList>
    </citation>
    <scope>NUCLEOTIDE SEQUENCE</scope>
    <source>
        <strain evidence="2">BICM</strain>
    </source>
</reference>
<dbReference type="InterPro" id="IPR016024">
    <property type="entry name" value="ARM-type_fold"/>
</dbReference>
<dbReference type="AlphaFoldDB" id="A0A8J6AYZ2"/>
<feature type="compositionally biased region" description="Polar residues" evidence="1">
    <location>
        <begin position="258"/>
        <end position="273"/>
    </location>
</feature>
<proteinExistence type="predicted"/>
<keyword evidence="3" id="KW-1185">Reference proteome</keyword>
<sequence length="391" mass="41532">MLFELPQLAQGFLHELCKHSTDISKLFAAEDDVLTGLIASLKGPQPTSQGIMALASLCRSSSDAAMKVLESDTVEILIALVGSNDDAAVQASAIQVLTGIVAHSEEHAKRLIARVSQGRLATLLCRILPGSSKPPSPTAPPRPRLSVHESVSNKLIDSLGRPPAPSTPSTLRTVVLHTGPIRALTTANNTSEDEEEEEAKAASESYSYYSYDSDSDSDSESDSHSGDETPASKVNPTPTLIPQVPPSPPLAPAEPITDDTQVTGPSQSSQSEATLPPRPVKRKAPMEPVVQRKRVETSSSSESDEPETAPTPTPAPKVTPKRSKSSDSDSDSGSESDGLADMIAMSGRKEAVQVGPTPAKRREAARLIKRTRSLDELHQSRHLIQTLAKEG</sequence>
<evidence type="ECO:0000313" key="3">
    <source>
        <dbReference type="Proteomes" id="UP000717585"/>
    </source>
</evidence>
<comment type="caution">
    <text evidence="2">The sequence shown here is derived from an EMBL/GenBank/DDBJ whole genome shotgun (WGS) entry which is preliminary data.</text>
</comment>
<feature type="compositionally biased region" description="Pro residues" evidence="1">
    <location>
        <begin position="243"/>
        <end position="252"/>
    </location>
</feature>
<feature type="compositionally biased region" description="Low complexity" evidence="1">
    <location>
        <begin position="202"/>
        <end position="212"/>
    </location>
</feature>